<dbReference type="CDD" id="cd03443">
    <property type="entry name" value="PaaI_thioesterase"/>
    <property type="match status" value="1"/>
</dbReference>
<dbReference type="KEGG" id="pchm:VFPPC_06306"/>
<evidence type="ECO:0000259" key="3">
    <source>
        <dbReference type="Pfam" id="PF03061"/>
    </source>
</evidence>
<comment type="caution">
    <text evidence="4">The sequence shown here is derived from an EMBL/GenBank/DDBJ whole genome shotgun (WGS) entry which is preliminary data.</text>
</comment>
<comment type="similarity">
    <text evidence="1">Belongs to the thioesterase PaaI family.</text>
</comment>
<dbReference type="GO" id="GO:0047617">
    <property type="term" value="F:fatty acyl-CoA hydrolase activity"/>
    <property type="evidence" value="ECO:0007669"/>
    <property type="project" value="InterPro"/>
</dbReference>
<dbReference type="Proteomes" id="UP000078397">
    <property type="component" value="Unassembled WGS sequence"/>
</dbReference>
<feature type="domain" description="Thioesterase" evidence="3">
    <location>
        <begin position="119"/>
        <end position="198"/>
    </location>
</feature>
<keyword evidence="2" id="KW-0378">Hydrolase</keyword>
<dbReference type="PANTHER" id="PTHR21660">
    <property type="entry name" value="THIOESTERASE SUPERFAMILY MEMBER-RELATED"/>
    <property type="match status" value="1"/>
</dbReference>
<dbReference type="Gene3D" id="3.10.129.10">
    <property type="entry name" value="Hotdog Thioesterase"/>
    <property type="match status" value="1"/>
</dbReference>
<dbReference type="EMBL" id="LSBJ02000005">
    <property type="protein sequence ID" value="OAQ65139.1"/>
    <property type="molecule type" value="Genomic_DNA"/>
</dbReference>
<dbReference type="SUPFAM" id="SSF54637">
    <property type="entry name" value="Thioesterase/thiol ester dehydrase-isomerase"/>
    <property type="match status" value="1"/>
</dbReference>
<name>A0A179FJC7_METCM</name>
<dbReference type="InterPro" id="IPR039298">
    <property type="entry name" value="ACOT13"/>
</dbReference>
<evidence type="ECO:0000256" key="2">
    <source>
        <dbReference type="ARBA" id="ARBA00022801"/>
    </source>
</evidence>
<keyword evidence="5" id="KW-1185">Reference proteome</keyword>
<dbReference type="PANTHER" id="PTHR21660:SF1">
    <property type="entry name" value="ACYL-COENZYME A THIOESTERASE 13"/>
    <property type="match status" value="1"/>
</dbReference>
<dbReference type="InterPro" id="IPR029069">
    <property type="entry name" value="HotDog_dom_sf"/>
</dbReference>
<sequence length="214" mass="23710">MSANKNNGHNAPSGNTQIDNAAYASDPEARINAWLRIISNQSHGKVPDIPHFEWHIHETIENAQQVSSYPHQFTLADLHKQDWMNDLVPQLRIHSLDANMPHPAASFLFTIKREHCNNMGTLHGGCTATLFDICTTLPLAFVTRPGFWDMLGVSRTLSISYLSAARVGDEVVIECELLQVGNKLAAIKGVMRRKKDNTIVATCEHGKYNAGAKV</sequence>
<organism evidence="4 5">
    <name type="scientific">Pochonia chlamydosporia 170</name>
    <dbReference type="NCBI Taxonomy" id="1380566"/>
    <lineage>
        <taxon>Eukaryota</taxon>
        <taxon>Fungi</taxon>
        <taxon>Dikarya</taxon>
        <taxon>Ascomycota</taxon>
        <taxon>Pezizomycotina</taxon>
        <taxon>Sordariomycetes</taxon>
        <taxon>Hypocreomycetidae</taxon>
        <taxon>Hypocreales</taxon>
        <taxon>Clavicipitaceae</taxon>
        <taxon>Pochonia</taxon>
    </lineage>
</organism>
<dbReference type="AlphaFoldDB" id="A0A179FJC7"/>
<evidence type="ECO:0000313" key="5">
    <source>
        <dbReference type="Proteomes" id="UP000078397"/>
    </source>
</evidence>
<gene>
    <name evidence="4" type="ORF">VFPPC_06306</name>
</gene>
<dbReference type="GeneID" id="28849350"/>
<dbReference type="InterPro" id="IPR006683">
    <property type="entry name" value="Thioestr_dom"/>
</dbReference>
<dbReference type="RefSeq" id="XP_018142453.1">
    <property type="nucleotide sequence ID" value="XM_018285356.1"/>
</dbReference>
<reference evidence="4 5" key="1">
    <citation type="journal article" date="2016" name="PLoS Pathog.">
        <title>Biosynthesis of antibiotic leucinostatins in bio-control fungus Purpureocillium lilacinum and their inhibition on phytophthora revealed by genome mining.</title>
        <authorList>
            <person name="Wang G."/>
            <person name="Liu Z."/>
            <person name="Lin R."/>
            <person name="Li E."/>
            <person name="Mao Z."/>
            <person name="Ling J."/>
            <person name="Yang Y."/>
            <person name="Yin W.B."/>
            <person name="Xie B."/>
        </authorList>
    </citation>
    <scope>NUCLEOTIDE SEQUENCE [LARGE SCALE GENOMIC DNA]</scope>
    <source>
        <strain evidence="4">170</strain>
    </source>
</reference>
<dbReference type="STRING" id="1380566.A0A179FJC7"/>
<evidence type="ECO:0000256" key="1">
    <source>
        <dbReference type="ARBA" id="ARBA00008324"/>
    </source>
</evidence>
<dbReference type="Pfam" id="PF03061">
    <property type="entry name" value="4HBT"/>
    <property type="match status" value="1"/>
</dbReference>
<evidence type="ECO:0000313" key="4">
    <source>
        <dbReference type="EMBL" id="OAQ65139.1"/>
    </source>
</evidence>
<protein>
    <submittedName>
        <fullName evidence="4">Thioesterase family</fullName>
    </submittedName>
</protein>
<accession>A0A179FJC7</accession>
<dbReference type="OrthoDB" id="2831072at2759"/>
<proteinExistence type="inferred from homology"/>